<dbReference type="PRINTS" id="PR01070">
    <property type="entry name" value="ACCCTRFRASEB"/>
</dbReference>
<evidence type="ECO:0000256" key="4">
    <source>
        <dbReference type="ARBA" id="ARBA00023098"/>
    </source>
</evidence>
<dbReference type="PANTHER" id="PTHR42995:SF5">
    <property type="entry name" value="ACETYL-COENZYME A CARBOXYLASE CARBOXYL TRANSFERASE SUBUNIT BETA, CHLOROPLASTIC"/>
    <property type="match status" value="1"/>
</dbReference>
<accession>A0A0R2A9B1</accession>
<dbReference type="Gene3D" id="3.90.226.10">
    <property type="entry name" value="2-enoyl-CoA Hydratase, Chain A, domain 1"/>
    <property type="match status" value="1"/>
</dbReference>
<name>A0A0R2A9B1_9LACO</name>
<dbReference type="AlphaFoldDB" id="A0A0R2A9B1"/>
<keyword evidence="1" id="KW-0444">Lipid biosynthesis</keyword>
<dbReference type="InterPro" id="IPR011762">
    <property type="entry name" value="COA_CT_N"/>
</dbReference>
<dbReference type="GO" id="GO:0003989">
    <property type="term" value="F:acetyl-CoA carboxylase activity"/>
    <property type="evidence" value="ECO:0007669"/>
    <property type="project" value="InterPro"/>
</dbReference>
<reference evidence="6 7" key="1">
    <citation type="journal article" date="2015" name="Genome Announc.">
        <title>Expanding the biotechnology potential of lactobacilli through comparative genomics of 213 strains and associated genera.</title>
        <authorList>
            <person name="Sun Z."/>
            <person name="Harris H.M."/>
            <person name="McCann A."/>
            <person name="Guo C."/>
            <person name="Argimon S."/>
            <person name="Zhang W."/>
            <person name="Yang X."/>
            <person name="Jeffery I.B."/>
            <person name="Cooney J.C."/>
            <person name="Kagawa T.F."/>
            <person name="Liu W."/>
            <person name="Song Y."/>
            <person name="Salvetti E."/>
            <person name="Wrobel A."/>
            <person name="Rasinkangas P."/>
            <person name="Parkhill J."/>
            <person name="Rea M.C."/>
            <person name="O'Sullivan O."/>
            <person name="Ritari J."/>
            <person name="Douillard F.P."/>
            <person name="Paul Ross R."/>
            <person name="Yang R."/>
            <person name="Briner A.E."/>
            <person name="Felis G.E."/>
            <person name="de Vos W.M."/>
            <person name="Barrangou R."/>
            <person name="Klaenhammer T.R."/>
            <person name="Caufield P.W."/>
            <person name="Cui Y."/>
            <person name="Zhang H."/>
            <person name="O'Toole P.W."/>
        </authorList>
    </citation>
    <scope>NUCLEOTIDE SEQUENCE [LARGE SCALE GENOMIC DNA]</scope>
    <source>
        <strain evidence="6 7">DSM 20634</strain>
    </source>
</reference>
<dbReference type="PROSITE" id="PS50980">
    <property type="entry name" value="COA_CT_NTER"/>
    <property type="match status" value="1"/>
</dbReference>
<dbReference type="PATRIC" id="fig|1423813.3.peg.507"/>
<sequence>MAITVDEGSFQSLPSARSQNRLKITGYDEKLTKNQQRSGLDEAIVTGQGTIQGYATMIGVMDSHFMMGTLNTTVGAQLRQLYQVAGQRQLPLILFIASGGARMQEGIFSLMQMNTILATKQQFDRQEQVSISVLTDPTMGGVSASFAFKNDIVIAEKQAQIGFAGPRVISATGHEQLPDHFQLADDLYTKGLIDDQVSRPDIRDYLGNLLLLHQRGPHFA</sequence>
<dbReference type="GO" id="GO:2001295">
    <property type="term" value="P:malonyl-CoA biosynthetic process"/>
    <property type="evidence" value="ECO:0007669"/>
    <property type="project" value="TreeGrafter"/>
</dbReference>
<evidence type="ECO:0000259" key="5">
    <source>
        <dbReference type="PROSITE" id="PS50980"/>
    </source>
</evidence>
<evidence type="ECO:0000313" key="6">
    <source>
        <dbReference type="EMBL" id="KRM60409.1"/>
    </source>
</evidence>
<keyword evidence="2 6" id="KW-0808">Transferase</keyword>
<dbReference type="GO" id="GO:0016740">
    <property type="term" value="F:transferase activity"/>
    <property type="evidence" value="ECO:0007669"/>
    <property type="project" value="UniProtKB-KW"/>
</dbReference>
<protein>
    <submittedName>
        <fullName evidence="6">Acetyl-CoA carboxylase, carboxyl transferase subunit beta</fullName>
    </submittedName>
</protein>
<dbReference type="SUPFAM" id="SSF52096">
    <property type="entry name" value="ClpP/crotonase"/>
    <property type="match status" value="1"/>
</dbReference>
<evidence type="ECO:0000256" key="2">
    <source>
        <dbReference type="ARBA" id="ARBA00022679"/>
    </source>
</evidence>
<dbReference type="Proteomes" id="UP000051733">
    <property type="component" value="Unassembled WGS sequence"/>
</dbReference>
<comment type="caution">
    <text evidence="6">The sequence shown here is derived from an EMBL/GenBank/DDBJ whole genome shotgun (WGS) entry which is preliminary data.</text>
</comment>
<dbReference type="Pfam" id="PF01039">
    <property type="entry name" value="Carboxyl_trans"/>
    <property type="match status" value="1"/>
</dbReference>
<evidence type="ECO:0000256" key="3">
    <source>
        <dbReference type="ARBA" id="ARBA00022771"/>
    </source>
</evidence>
<dbReference type="STRING" id="1423813.FC26_GL000497"/>
<organism evidence="6 7">
    <name type="scientific">Paucilactobacillus vaccinostercus DSM 20634</name>
    <dbReference type="NCBI Taxonomy" id="1423813"/>
    <lineage>
        <taxon>Bacteria</taxon>
        <taxon>Bacillati</taxon>
        <taxon>Bacillota</taxon>
        <taxon>Bacilli</taxon>
        <taxon>Lactobacillales</taxon>
        <taxon>Lactobacillaceae</taxon>
        <taxon>Paucilactobacillus</taxon>
    </lineage>
</organism>
<dbReference type="InterPro" id="IPR000438">
    <property type="entry name" value="Acetyl_CoA_COase_Trfase_b_su"/>
</dbReference>
<keyword evidence="3" id="KW-0479">Metal-binding</keyword>
<dbReference type="InterPro" id="IPR029045">
    <property type="entry name" value="ClpP/crotonase-like_dom_sf"/>
</dbReference>
<keyword evidence="4" id="KW-0443">Lipid metabolism</keyword>
<proteinExistence type="predicted"/>
<dbReference type="InterPro" id="IPR034733">
    <property type="entry name" value="AcCoA_carboxyl_beta"/>
</dbReference>
<dbReference type="GO" id="GO:0008270">
    <property type="term" value="F:zinc ion binding"/>
    <property type="evidence" value="ECO:0007669"/>
    <property type="project" value="UniProtKB-KW"/>
</dbReference>
<evidence type="ECO:0000256" key="1">
    <source>
        <dbReference type="ARBA" id="ARBA00022516"/>
    </source>
</evidence>
<feature type="domain" description="CoA carboxyltransferase N-terminal" evidence="5">
    <location>
        <begin position="1"/>
        <end position="220"/>
    </location>
</feature>
<keyword evidence="3" id="KW-0862">Zinc</keyword>
<keyword evidence="7" id="KW-1185">Reference proteome</keyword>
<dbReference type="GO" id="GO:0006633">
    <property type="term" value="P:fatty acid biosynthetic process"/>
    <property type="evidence" value="ECO:0007669"/>
    <property type="project" value="InterPro"/>
</dbReference>
<dbReference type="GO" id="GO:0009317">
    <property type="term" value="C:acetyl-CoA carboxylase complex"/>
    <property type="evidence" value="ECO:0007669"/>
    <property type="project" value="InterPro"/>
</dbReference>
<keyword evidence="3" id="KW-0863">Zinc-finger</keyword>
<dbReference type="PANTHER" id="PTHR42995">
    <property type="entry name" value="ACETYL-COENZYME A CARBOXYLASE CARBOXYL TRANSFERASE SUBUNIT BETA, CHLOROPLASTIC"/>
    <property type="match status" value="1"/>
</dbReference>
<dbReference type="EMBL" id="AYYY01000063">
    <property type="protein sequence ID" value="KRM60409.1"/>
    <property type="molecule type" value="Genomic_DNA"/>
</dbReference>
<gene>
    <name evidence="6" type="ORF">FC26_GL000497</name>
</gene>
<evidence type="ECO:0000313" key="7">
    <source>
        <dbReference type="Proteomes" id="UP000051733"/>
    </source>
</evidence>